<keyword evidence="2" id="KW-1185">Reference proteome</keyword>
<comment type="caution">
    <text evidence="1">The sequence shown here is derived from an EMBL/GenBank/DDBJ whole genome shotgun (WGS) entry which is preliminary data.</text>
</comment>
<proteinExistence type="predicted"/>
<organism evidence="1 2">
    <name type="scientific">Caballeronia udeis</name>
    <dbReference type="NCBI Taxonomy" id="1232866"/>
    <lineage>
        <taxon>Bacteria</taxon>
        <taxon>Pseudomonadati</taxon>
        <taxon>Pseudomonadota</taxon>
        <taxon>Betaproteobacteria</taxon>
        <taxon>Burkholderiales</taxon>
        <taxon>Burkholderiaceae</taxon>
        <taxon>Caballeronia</taxon>
    </lineage>
</organism>
<protein>
    <submittedName>
        <fullName evidence="1">Uncharacterized protein</fullName>
    </submittedName>
</protein>
<evidence type="ECO:0000313" key="2">
    <source>
        <dbReference type="Proteomes" id="UP001620514"/>
    </source>
</evidence>
<reference evidence="1 2" key="2">
    <citation type="submission" date="2024-11" db="EMBL/GenBank/DDBJ databases">
        <title>Using genomics to understand microbial adaptation to soil warming.</title>
        <authorList>
            <person name="Deangelis K.M. PhD."/>
        </authorList>
    </citation>
    <scope>NUCLEOTIDE SEQUENCE [LARGE SCALE GENOMIC DNA]</scope>
    <source>
        <strain evidence="1 2">GAS97</strain>
    </source>
</reference>
<accession>A0ABW8MKK4</accession>
<reference evidence="1 2" key="1">
    <citation type="submission" date="2024-10" db="EMBL/GenBank/DDBJ databases">
        <authorList>
            <person name="Deangelis K."/>
            <person name="Huntemann M."/>
            <person name="Clum A."/>
            <person name="Wang J."/>
            <person name="Palaniappan K."/>
            <person name="Ritter S."/>
            <person name="Chen I.-M."/>
            <person name="Stamatis D."/>
            <person name="Reddy T."/>
            <person name="O'Malley R."/>
            <person name="Daum C."/>
            <person name="Ng V."/>
            <person name="Ivanova N."/>
            <person name="Kyrpides N."/>
            <person name="Woyke T."/>
        </authorList>
    </citation>
    <scope>NUCLEOTIDE SEQUENCE [LARGE SCALE GENOMIC DNA]</scope>
    <source>
        <strain evidence="1 2">GAS97</strain>
    </source>
</reference>
<gene>
    <name evidence="1" type="ORF">ABH943_004217</name>
</gene>
<evidence type="ECO:0000313" key="1">
    <source>
        <dbReference type="EMBL" id="MFK4444195.1"/>
    </source>
</evidence>
<dbReference type="Proteomes" id="UP001620514">
    <property type="component" value="Unassembled WGS sequence"/>
</dbReference>
<dbReference type="EMBL" id="JBIYDN010000013">
    <property type="protein sequence ID" value="MFK4444195.1"/>
    <property type="molecule type" value="Genomic_DNA"/>
</dbReference>
<name>A0ABW8MKK4_9BURK</name>
<sequence>MMNRSAKGGARSSPHYGAKAFSFTHRTKVFADGTVRKNSA</sequence>